<keyword evidence="2" id="KW-1185">Reference proteome</keyword>
<evidence type="ECO:0000313" key="1">
    <source>
        <dbReference type="EMBL" id="RIA80104.1"/>
    </source>
</evidence>
<gene>
    <name evidence="1" type="ORF">C1645_839289</name>
</gene>
<name>A0A397SCK7_9GLOM</name>
<protein>
    <submittedName>
        <fullName evidence="1">Uncharacterized protein</fullName>
    </submittedName>
</protein>
<comment type="caution">
    <text evidence="1">The sequence shown here is derived from an EMBL/GenBank/DDBJ whole genome shotgun (WGS) entry which is preliminary data.</text>
</comment>
<reference evidence="1 2" key="1">
    <citation type="submission" date="2018-06" db="EMBL/GenBank/DDBJ databases">
        <title>Comparative genomics reveals the genomic features of Rhizophagus irregularis, R. cerebriforme, R. diaphanum and Gigaspora rosea, and their symbiotic lifestyle signature.</title>
        <authorList>
            <person name="Morin E."/>
            <person name="San Clemente H."/>
            <person name="Chen E.C.H."/>
            <person name="De La Providencia I."/>
            <person name="Hainaut M."/>
            <person name="Kuo A."/>
            <person name="Kohler A."/>
            <person name="Murat C."/>
            <person name="Tang N."/>
            <person name="Roy S."/>
            <person name="Loubradou J."/>
            <person name="Henrissat B."/>
            <person name="Grigoriev I.V."/>
            <person name="Corradi N."/>
            <person name="Roux C."/>
            <person name="Martin F.M."/>
        </authorList>
    </citation>
    <scope>NUCLEOTIDE SEQUENCE [LARGE SCALE GENOMIC DNA]</scope>
    <source>
        <strain evidence="1 2">DAOM 227022</strain>
    </source>
</reference>
<dbReference type="EMBL" id="QKYT01001046">
    <property type="protein sequence ID" value="RIA80104.1"/>
    <property type="molecule type" value="Genomic_DNA"/>
</dbReference>
<organism evidence="1 2">
    <name type="scientific">Glomus cerebriforme</name>
    <dbReference type="NCBI Taxonomy" id="658196"/>
    <lineage>
        <taxon>Eukaryota</taxon>
        <taxon>Fungi</taxon>
        <taxon>Fungi incertae sedis</taxon>
        <taxon>Mucoromycota</taxon>
        <taxon>Glomeromycotina</taxon>
        <taxon>Glomeromycetes</taxon>
        <taxon>Glomerales</taxon>
        <taxon>Glomeraceae</taxon>
        <taxon>Glomus</taxon>
    </lineage>
</organism>
<accession>A0A397SCK7</accession>
<evidence type="ECO:0000313" key="2">
    <source>
        <dbReference type="Proteomes" id="UP000265703"/>
    </source>
</evidence>
<dbReference type="AlphaFoldDB" id="A0A397SCK7"/>
<dbReference type="OrthoDB" id="2427575at2759"/>
<dbReference type="Proteomes" id="UP000265703">
    <property type="component" value="Unassembled WGS sequence"/>
</dbReference>
<sequence>MCDIFQSTYTSTSSKELESLNETLTNAINNTHIGQNNESVPKEWYEKLWRNFQIPI</sequence>
<proteinExistence type="predicted"/>